<sequence>MTARSPVLVFDLDGTLADTAYDLIGTLNVLLMREGLTPLALEAGRPLVGAGARALIERGFAHQGASLDPARAEGLVRDFLVYYEAHIADESRLFPGALAALDRFKAAGFRLAVCTNKPEELARLLLQKLSAADRFAAICGRGSFPMHKPDPRTLWLTVEAADGDPRRAVMVGDSKTDIDTARAAGTPSVAVDFGYTDTPVAALSPDRVISHFDELWDAVASLDEALFHRAIEAS</sequence>
<dbReference type="KEGG" id="mros:EHO51_12305"/>
<dbReference type="InterPro" id="IPR037512">
    <property type="entry name" value="PGPase_prok"/>
</dbReference>
<dbReference type="SFLD" id="SFLDS00003">
    <property type="entry name" value="Haloacid_Dehalogenase"/>
    <property type="match status" value="1"/>
</dbReference>
<evidence type="ECO:0000256" key="3">
    <source>
        <dbReference type="ARBA" id="ARBA00004818"/>
    </source>
</evidence>
<feature type="binding site" evidence="10">
    <location>
        <position position="13"/>
    </location>
    <ligand>
        <name>Mg(2+)</name>
        <dbReference type="ChEBI" id="CHEBI:18420"/>
    </ligand>
</feature>
<dbReference type="PRINTS" id="PR00413">
    <property type="entry name" value="HADHALOGNASE"/>
</dbReference>
<dbReference type="GO" id="GO:0005975">
    <property type="term" value="P:carbohydrate metabolic process"/>
    <property type="evidence" value="ECO:0007669"/>
    <property type="project" value="InterPro"/>
</dbReference>
<comment type="catalytic activity">
    <reaction evidence="1 10">
        <text>2-phosphoglycolate + H2O = glycolate + phosphate</text>
        <dbReference type="Rhea" id="RHEA:14369"/>
        <dbReference type="ChEBI" id="CHEBI:15377"/>
        <dbReference type="ChEBI" id="CHEBI:29805"/>
        <dbReference type="ChEBI" id="CHEBI:43474"/>
        <dbReference type="ChEBI" id="CHEBI:58033"/>
        <dbReference type="EC" id="3.1.3.18"/>
    </reaction>
</comment>
<dbReference type="InterPro" id="IPR023214">
    <property type="entry name" value="HAD_sf"/>
</dbReference>
<evidence type="ECO:0000256" key="5">
    <source>
        <dbReference type="ARBA" id="ARBA00013078"/>
    </source>
</evidence>
<dbReference type="EC" id="3.1.3.18" evidence="5 10"/>
<dbReference type="GO" id="GO:0046295">
    <property type="term" value="P:glycolate biosynthetic process"/>
    <property type="evidence" value="ECO:0007669"/>
    <property type="project" value="UniProtKB-UniRule"/>
</dbReference>
<evidence type="ECO:0000256" key="2">
    <source>
        <dbReference type="ARBA" id="ARBA00001946"/>
    </source>
</evidence>
<proteinExistence type="inferred from homology"/>
<dbReference type="InterPro" id="IPR036412">
    <property type="entry name" value="HAD-like_sf"/>
</dbReference>
<dbReference type="AlphaFoldDB" id="A0A3G8M9F6"/>
<evidence type="ECO:0000256" key="7">
    <source>
        <dbReference type="ARBA" id="ARBA00022801"/>
    </source>
</evidence>
<dbReference type="Proteomes" id="UP000273982">
    <property type="component" value="Chromosome"/>
</dbReference>
<comment type="cofactor">
    <cofactor evidence="2 10">
        <name>Mg(2+)</name>
        <dbReference type="ChEBI" id="CHEBI:18420"/>
    </cofactor>
</comment>
<dbReference type="GO" id="GO:0008967">
    <property type="term" value="F:phosphoglycolate phosphatase activity"/>
    <property type="evidence" value="ECO:0007669"/>
    <property type="project" value="UniProtKB-UniRule"/>
</dbReference>
<dbReference type="GO" id="GO:0006281">
    <property type="term" value="P:DNA repair"/>
    <property type="evidence" value="ECO:0007669"/>
    <property type="project" value="TreeGrafter"/>
</dbReference>
<protein>
    <recommendedName>
        <fullName evidence="5 10">Phosphoglycolate phosphatase</fullName>
        <shortName evidence="10">PGP</shortName>
        <shortName evidence="10">PGPase</shortName>
        <ecNumber evidence="5 10">3.1.3.18</ecNumber>
    </recommendedName>
</protein>
<keyword evidence="8 10" id="KW-0460">Magnesium</keyword>
<dbReference type="FunFam" id="3.40.50.1000:FF:000022">
    <property type="entry name" value="Phosphoglycolate phosphatase"/>
    <property type="match status" value="1"/>
</dbReference>
<dbReference type="Pfam" id="PF13419">
    <property type="entry name" value="HAD_2"/>
    <property type="match status" value="1"/>
</dbReference>
<reference evidence="11 12" key="1">
    <citation type="submission" date="2018-11" db="EMBL/GenBank/DDBJ databases">
        <title>Genome squencing of methanotrophic bacteria isolated from alkaline groundwater in Korea.</title>
        <authorList>
            <person name="Nguyen L.N."/>
        </authorList>
    </citation>
    <scope>NUCLEOTIDE SEQUENCE [LARGE SCALE GENOMIC DNA]</scope>
    <source>
        <strain evidence="11 12">GW6</strain>
    </source>
</reference>
<evidence type="ECO:0000256" key="6">
    <source>
        <dbReference type="ARBA" id="ARBA00022723"/>
    </source>
</evidence>
<evidence type="ECO:0000256" key="1">
    <source>
        <dbReference type="ARBA" id="ARBA00000830"/>
    </source>
</evidence>
<dbReference type="EMBL" id="CP034086">
    <property type="protein sequence ID" value="AZG77448.1"/>
    <property type="molecule type" value="Genomic_DNA"/>
</dbReference>
<dbReference type="Gene3D" id="1.10.150.240">
    <property type="entry name" value="Putative phosphatase, domain 2"/>
    <property type="match status" value="1"/>
</dbReference>
<dbReference type="SFLD" id="SFLDG01129">
    <property type="entry name" value="C1.5:_HAD__Beta-PGM__Phosphata"/>
    <property type="match status" value="1"/>
</dbReference>
<keyword evidence="9 10" id="KW-0119">Carbohydrate metabolism</keyword>
<dbReference type="SUPFAM" id="SSF56784">
    <property type="entry name" value="HAD-like"/>
    <property type="match status" value="1"/>
</dbReference>
<evidence type="ECO:0000256" key="9">
    <source>
        <dbReference type="ARBA" id="ARBA00023277"/>
    </source>
</evidence>
<dbReference type="NCBIfam" id="TIGR01549">
    <property type="entry name" value="HAD-SF-IA-v1"/>
    <property type="match status" value="1"/>
</dbReference>
<dbReference type="UniPathway" id="UPA00865">
    <property type="reaction ID" value="UER00834"/>
</dbReference>
<evidence type="ECO:0000256" key="10">
    <source>
        <dbReference type="HAMAP-Rule" id="MF_00495"/>
    </source>
</evidence>
<gene>
    <name evidence="11" type="ORF">EHO51_12305</name>
</gene>
<dbReference type="InterPro" id="IPR050155">
    <property type="entry name" value="HAD-like_hydrolase_sf"/>
</dbReference>
<comment type="function">
    <text evidence="10">Specifically catalyzes the dephosphorylation of 2-phosphoglycolate. Is involved in the dissimilation of the intracellular 2-phosphoglycolate formed during the DNA repair of 3'-phosphoglycolate ends, a major class of DNA lesions induced by oxidative stress.</text>
</comment>
<feature type="binding site" evidence="10">
    <location>
        <position position="11"/>
    </location>
    <ligand>
        <name>Mg(2+)</name>
        <dbReference type="ChEBI" id="CHEBI:18420"/>
    </ligand>
</feature>
<evidence type="ECO:0000256" key="4">
    <source>
        <dbReference type="ARBA" id="ARBA00006171"/>
    </source>
</evidence>
<dbReference type="InterPro" id="IPR006439">
    <property type="entry name" value="HAD-SF_hydro_IA"/>
</dbReference>
<keyword evidence="7 10" id="KW-0378">Hydrolase</keyword>
<accession>A0A3G8M9F6</accession>
<dbReference type="InterPro" id="IPR041492">
    <property type="entry name" value="HAD_2"/>
</dbReference>
<evidence type="ECO:0000313" key="12">
    <source>
        <dbReference type="Proteomes" id="UP000273982"/>
    </source>
</evidence>
<feature type="binding site" evidence="10">
    <location>
        <position position="173"/>
    </location>
    <ligand>
        <name>Mg(2+)</name>
        <dbReference type="ChEBI" id="CHEBI:18420"/>
    </ligand>
</feature>
<dbReference type="PANTHER" id="PTHR43434">
    <property type="entry name" value="PHOSPHOGLYCOLATE PHOSPHATASE"/>
    <property type="match status" value="1"/>
</dbReference>
<dbReference type="GO" id="GO:0046872">
    <property type="term" value="F:metal ion binding"/>
    <property type="evidence" value="ECO:0007669"/>
    <property type="project" value="UniProtKB-KW"/>
</dbReference>
<dbReference type="RefSeq" id="WP_124739144.1">
    <property type="nucleotide sequence ID" value="NZ_CP034086.1"/>
</dbReference>
<comment type="pathway">
    <text evidence="3 10">Organic acid metabolism; glycolate biosynthesis; glycolate from 2-phosphoglycolate: step 1/1.</text>
</comment>
<dbReference type="HAMAP" id="MF_00495">
    <property type="entry name" value="GPH_hydrolase_bact"/>
    <property type="match status" value="1"/>
</dbReference>
<organism evidence="11 12">
    <name type="scientific">Methylocystis rosea</name>
    <dbReference type="NCBI Taxonomy" id="173366"/>
    <lineage>
        <taxon>Bacteria</taxon>
        <taxon>Pseudomonadati</taxon>
        <taxon>Pseudomonadota</taxon>
        <taxon>Alphaproteobacteria</taxon>
        <taxon>Hyphomicrobiales</taxon>
        <taxon>Methylocystaceae</taxon>
        <taxon>Methylocystis</taxon>
    </lineage>
</organism>
<dbReference type="Gene3D" id="3.40.50.1000">
    <property type="entry name" value="HAD superfamily/HAD-like"/>
    <property type="match status" value="1"/>
</dbReference>
<feature type="active site" description="Nucleophile" evidence="10">
    <location>
        <position position="11"/>
    </location>
</feature>
<evidence type="ECO:0000256" key="8">
    <source>
        <dbReference type="ARBA" id="ARBA00022842"/>
    </source>
</evidence>
<comment type="similarity">
    <text evidence="4 10">Belongs to the HAD-like hydrolase superfamily. CbbY/CbbZ/Gph/YieH family.</text>
</comment>
<dbReference type="InterPro" id="IPR023198">
    <property type="entry name" value="PGP-like_dom2"/>
</dbReference>
<name>A0A3G8M9F6_9HYPH</name>
<dbReference type="GO" id="GO:0005829">
    <property type="term" value="C:cytosol"/>
    <property type="evidence" value="ECO:0007669"/>
    <property type="project" value="TreeGrafter"/>
</dbReference>
<evidence type="ECO:0000313" key="11">
    <source>
        <dbReference type="EMBL" id="AZG77448.1"/>
    </source>
</evidence>
<keyword evidence="6 10" id="KW-0479">Metal-binding</keyword>
<dbReference type="PANTHER" id="PTHR43434:SF1">
    <property type="entry name" value="PHOSPHOGLYCOLATE PHOSPHATASE"/>
    <property type="match status" value="1"/>
</dbReference>